<organism evidence="2 3">
    <name type="scientific">Knipowitschia caucasica</name>
    <name type="common">Caucasian dwarf goby</name>
    <name type="synonym">Pomatoschistus caucasicus</name>
    <dbReference type="NCBI Taxonomy" id="637954"/>
    <lineage>
        <taxon>Eukaryota</taxon>
        <taxon>Metazoa</taxon>
        <taxon>Chordata</taxon>
        <taxon>Craniata</taxon>
        <taxon>Vertebrata</taxon>
        <taxon>Euteleostomi</taxon>
        <taxon>Actinopterygii</taxon>
        <taxon>Neopterygii</taxon>
        <taxon>Teleostei</taxon>
        <taxon>Neoteleostei</taxon>
        <taxon>Acanthomorphata</taxon>
        <taxon>Gobiaria</taxon>
        <taxon>Gobiiformes</taxon>
        <taxon>Gobioidei</taxon>
        <taxon>Gobiidae</taxon>
        <taxon>Gobiinae</taxon>
        <taxon>Knipowitschia</taxon>
    </lineage>
</organism>
<name>A0AAV2JMY3_KNICA</name>
<evidence type="ECO:0000313" key="3">
    <source>
        <dbReference type="Proteomes" id="UP001497482"/>
    </source>
</evidence>
<dbReference type="AlphaFoldDB" id="A0AAV2JMY3"/>
<sequence length="238" mass="26869">MACVTRKFPEHNKSEVVKEEADEEEMMDTVQSISSAYPTELTELGKCLVKHEETYTGMLILAFTAISWKDTTICNRTASIICWTLLRPVTTGNLLPEAVTFFFNSVLSALQIHGQHEVCNNALTQLALFIYESLRPRYPELRAVMSEVPGINLEALYQFDQKLMDPKATKLGEKKRKDQFRKFLAGTIGTALCQQFKKEVHIKNLPTLFKKPKEVKDMVLQSEPLGLEALFAPTPAAL</sequence>
<dbReference type="Gene3D" id="1.25.10.10">
    <property type="entry name" value="Leucine-rich Repeat Variant"/>
    <property type="match status" value="1"/>
</dbReference>
<proteinExistence type="predicted"/>
<accession>A0AAV2JMY3</accession>
<dbReference type="InterPro" id="IPR011989">
    <property type="entry name" value="ARM-like"/>
</dbReference>
<reference evidence="2 3" key="1">
    <citation type="submission" date="2024-04" db="EMBL/GenBank/DDBJ databases">
        <authorList>
            <person name="Waldvogel A.-M."/>
            <person name="Schoenle A."/>
        </authorList>
    </citation>
    <scope>NUCLEOTIDE SEQUENCE [LARGE SCALE GENOMIC DNA]</scope>
</reference>
<dbReference type="GO" id="GO:0006611">
    <property type="term" value="P:protein export from nucleus"/>
    <property type="evidence" value="ECO:0007669"/>
    <property type="project" value="InterPro"/>
</dbReference>
<keyword evidence="3" id="KW-1185">Reference proteome</keyword>
<dbReference type="PANTHER" id="PTHR11223:SF3">
    <property type="entry name" value="EXPORTIN-5"/>
    <property type="match status" value="1"/>
</dbReference>
<feature type="domain" description="Exportin-5 C-terminal" evidence="1">
    <location>
        <begin position="9"/>
        <end position="196"/>
    </location>
</feature>
<dbReference type="Pfam" id="PF19273">
    <property type="entry name" value="Exportin-5"/>
    <property type="match status" value="1"/>
</dbReference>
<dbReference type="EMBL" id="OZ035835">
    <property type="protein sequence ID" value="CAL1577402.1"/>
    <property type="molecule type" value="Genomic_DNA"/>
</dbReference>
<dbReference type="Proteomes" id="UP001497482">
    <property type="component" value="Chromosome 13"/>
</dbReference>
<dbReference type="GO" id="GO:0042565">
    <property type="term" value="C:RNA nuclear export complex"/>
    <property type="evidence" value="ECO:0007669"/>
    <property type="project" value="TreeGrafter"/>
</dbReference>
<dbReference type="GO" id="GO:0005737">
    <property type="term" value="C:cytoplasm"/>
    <property type="evidence" value="ECO:0007669"/>
    <property type="project" value="TreeGrafter"/>
</dbReference>
<dbReference type="GO" id="GO:0005634">
    <property type="term" value="C:nucleus"/>
    <property type="evidence" value="ECO:0007669"/>
    <property type="project" value="TreeGrafter"/>
</dbReference>
<evidence type="ECO:0000313" key="2">
    <source>
        <dbReference type="EMBL" id="CAL1577402.1"/>
    </source>
</evidence>
<dbReference type="GO" id="GO:0003723">
    <property type="term" value="F:RNA binding"/>
    <property type="evidence" value="ECO:0007669"/>
    <property type="project" value="TreeGrafter"/>
</dbReference>
<dbReference type="InterPro" id="IPR045478">
    <property type="entry name" value="Exportin-5_C"/>
</dbReference>
<dbReference type="PANTHER" id="PTHR11223">
    <property type="entry name" value="EXPORTIN 1/5"/>
    <property type="match status" value="1"/>
</dbReference>
<dbReference type="GO" id="GO:0006405">
    <property type="term" value="P:RNA export from nucleus"/>
    <property type="evidence" value="ECO:0007669"/>
    <property type="project" value="TreeGrafter"/>
</dbReference>
<gene>
    <name evidence="2" type="ORF">KC01_LOCUS8757</name>
</gene>
<protein>
    <recommendedName>
        <fullName evidence="1">Exportin-5 C-terminal domain-containing protein</fullName>
    </recommendedName>
</protein>
<dbReference type="InterPro" id="IPR045065">
    <property type="entry name" value="XPO1/5"/>
</dbReference>
<evidence type="ECO:0000259" key="1">
    <source>
        <dbReference type="Pfam" id="PF19273"/>
    </source>
</evidence>
<dbReference type="GO" id="GO:0005049">
    <property type="term" value="F:nuclear export signal receptor activity"/>
    <property type="evidence" value="ECO:0007669"/>
    <property type="project" value="InterPro"/>
</dbReference>